<dbReference type="RefSeq" id="XP_005838220.1">
    <property type="nucleotide sequence ID" value="XM_005838163.1"/>
</dbReference>
<name>L1JPE2_GUITC</name>
<reference evidence="4" key="3">
    <citation type="submission" date="2016-03" db="UniProtKB">
        <authorList>
            <consortium name="EnsemblProtists"/>
        </authorList>
    </citation>
    <scope>IDENTIFICATION</scope>
</reference>
<dbReference type="HOGENOM" id="CLU_3110458_0_0_1"/>
<dbReference type="EnsemblProtists" id="EKX50456">
    <property type="protein sequence ID" value="EKX50456"/>
    <property type="gene ID" value="GUITHDRAFT_151155"/>
</dbReference>
<dbReference type="KEGG" id="gtt:GUITHDRAFT_151019"/>
<dbReference type="Proteomes" id="UP000011087">
    <property type="component" value="Unassembled WGS sequence"/>
</dbReference>
<sequence length="51" mass="5701">MFPCLEVDVPRRILQAHVIPTKFIPICIRRIGLATEATLVLISNATVAYHV</sequence>
<dbReference type="GeneID" id="17308034"/>
<proteinExistence type="predicted"/>
<dbReference type="KEGG" id="gtt:GUITHDRAFT_156197"/>
<dbReference type="AlphaFoldDB" id="L1JPE2"/>
<dbReference type="EnsemblProtists" id="EKX32949">
    <property type="protein sequence ID" value="EKX32949"/>
    <property type="gene ID" value="GUITHDRAFT_156197"/>
</dbReference>
<dbReference type="GeneID" id="17307178"/>
<dbReference type="GeneID" id="17289691"/>
<evidence type="ECO:0000313" key="2">
    <source>
        <dbReference type="EMBL" id="EKX50456.1"/>
    </source>
</evidence>
<dbReference type="EMBL" id="JH993163">
    <property type="protein sequence ID" value="EKX32949.1"/>
    <property type="molecule type" value="Genomic_DNA"/>
</dbReference>
<evidence type="ECO:0000313" key="1">
    <source>
        <dbReference type="EMBL" id="EKX32949.1"/>
    </source>
</evidence>
<gene>
    <name evidence="3" type="ORF">GUITHDRAFT_151019</name>
    <name evidence="2" type="ORF">GUITHDRAFT_151155</name>
    <name evidence="1" type="ORF">GUITHDRAFT_156197</name>
</gene>
<evidence type="ECO:0000313" key="3">
    <source>
        <dbReference type="EMBL" id="EKX51240.1"/>
    </source>
</evidence>
<dbReference type="EMBL" id="JH992976">
    <property type="protein sequence ID" value="EKX51240.1"/>
    <property type="molecule type" value="Genomic_DNA"/>
</dbReference>
<organism evidence="2">
    <name type="scientific">Guillardia theta (strain CCMP2712)</name>
    <name type="common">Cryptophyte</name>
    <dbReference type="NCBI Taxonomy" id="905079"/>
    <lineage>
        <taxon>Eukaryota</taxon>
        <taxon>Cryptophyceae</taxon>
        <taxon>Pyrenomonadales</taxon>
        <taxon>Geminigeraceae</taxon>
        <taxon>Guillardia</taxon>
    </lineage>
</organism>
<dbReference type="PaxDb" id="55529-EKX32949"/>
<dbReference type="KEGG" id="gtt:GUITHDRAFT_151155"/>
<reference evidence="2 5" key="1">
    <citation type="journal article" date="2012" name="Nature">
        <title>Algal genomes reveal evolutionary mosaicism and the fate of nucleomorphs.</title>
        <authorList>
            <consortium name="DOE Joint Genome Institute"/>
            <person name="Curtis B.A."/>
            <person name="Tanifuji G."/>
            <person name="Burki F."/>
            <person name="Gruber A."/>
            <person name="Irimia M."/>
            <person name="Maruyama S."/>
            <person name="Arias M.C."/>
            <person name="Ball S.G."/>
            <person name="Gile G.H."/>
            <person name="Hirakawa Y."/>
            <person name="Hopkins J.F."/>
            <person name="Kuo A."/>
            <person name="Rensing S.A."/>
            <person name="Schmutz J."/>
            <person name="Symeonidi A."/>
            <person name="Elias M."/>
            <person name="Eveleigh R.J."/>
            <person name="Herman E.K."/>
            <person name="Klute M.J."/>
            <person name="Nakayama T."/>
            <person name="Obornik M."/>
            <person name="Reyes-Prieto A."/>
            <person name="Armbrust E.V."/>
            <person name="Aves S.J."/>
            <person name="Beiko R.G."/>
            <person name="Coutinho P."/>
            <person name="Dacks J.B."/>
            <person name="Durnford D.G."/>
            <person name="Fast N.M."/>
            <person name="Green B.R."/>
            <person name="Grisdale C.J."/>
            <person name="Hempel F."/>
            <person name="Henrissat B."/>
            <person name="Hoppner M.P."/>
            <person name="Ishida K."/>
            <person name="Kim E."/>
            <person name="Koreny L."/>
            <person name="Kroth P.G."/>
            <person name="Liu Y."/>
            <person name="Malik S.B."/>
            <person name="Maier U.G."/>
            <person name="McRose D."/>
            <person name="Mock T."/>
            <person name="Neilson J.A."/>
            <person name="Onodera N.T."/>
            <person name="Poole A.M."/>
            <person name="Pritham E.J."/>
            <person name="Richards T.A."/>
            <person name="Rocap G."/>
            <person name="Roy S.W."/>
            <person name="Sarai C."/>
            <person name="Schaack S."/>
            <person name="Shirato S."/>
            <person name="Slamovits C.H."/>
            <person name="Spencer D.F."/>
            <person name="Suzuki S."/>
            <person name="Worden A.Z."/>
            <person name="Zauner S."/>
            <person name="Barry K."/>
            <person name="Bell C."/>
            <person name="Bharti A.K."/>
            <person name="Crow J.A."/>
            <person name="Grimwood J."/>
            <person name="Kramer R."/>
            <person name="Lindquist E."/>
            <person name="Lucas S."/>
            <person name="Salamov A."/>
            <person name="McFadden G.I."/>
            <person name="Lane C.E."/>
            <person name="Keeling P.J."/>
            <person name="Gray M.W."/>
            <person name="Grigoriev I.V."/>
            <person name="Archibald J.M."/>
        </authorList>
    </citation>
    <scope>NUCLEOTIDE SEQUENCE</scope>
    <source>
        <strain evidence="2 5">CCMP2712</strain>
    </source>
</reference>
<keyword evidence="5" id="KW-1185">Reference proteome</keyword>
<evidence type="ECO:0000313" key="5">
    <source>
        <dbReference type="Proteomes" id="UP000011087"/>
    </source>
</evidence>
<dbReference type="EMBL" id="JH992978">
    <property type="protein sequence ID" value="EKX50456.1"/>
    <property type="molecule type" value="Genomic_DNA"/>
</dbReference>
<dbReference type="RefSeq" id="XP_005819929.1">
    <property type="nucleotide sequence ID" value="XM_005819872.1"/>
</dbReference>
<accession>L1JPE2</accession>
<evidence type="ECO:0000313" key="4">
    <source>
        <dbReference type="EnsemblProtists" id="EKX32949"/>
    </source>
</evidence>
<protein>
    <submittedName>
        <fullName evidence="2 4">Uncharacterized protein</fullName>
    </submittedName>
</protein>
<reference evidence="5" key="2">
    <citation type="submission" date="2012-11" db="EMBL/GenBank/DDBJ databases">
        <authorList>
            <person name="Kuo A."/>
            <person name="Curtis B.A."/>
            <person name="Tanifuji G."/>
            <person name="Burki F."/>
            <person name="Gruber A."/>
            <person name="Irimia M."/>
            <person name="Maruyama S."/>
            <person name="Arias M.C."/>
            <person name="Ball S.G."/>
            <person name="Gile G.H."/>
            <person name="Hirakawa Y."/>
            <person name="Hopkins J.F."/>
            <person name="Rensing S.A."/>
            <person name="Schmutz J."/>
            <person name="Symeonidi A."/>
            <person name="Elias M."/>
            <person name="Eveleigh R.J."/>
            <person name="Herman E.K."/>
            <person name="Klute M.J."/>
            <person name="Nakayama T."/>
            <person name="Obornik M."/>
            <person name="Reyes-Prieto A."/>
            <person name="Armbrust E.V."/>
            <person name="Aves S.J."/>
            <person name="Beiko R.G."/>
            <person name="Coutinho P."/>
            <person name="Dacks J.B."/>
            <person name="Durnford D.G."/>
            <person name="Fast N.M."/>
            <person name="Green B.R."/>
            <person name="Grisdale C."/>
            <person name="Hempe F."/>
            <person name="Henrissat B."/>
            <person name="Hoppner M.P."/>
            <person name="Ishida K.-I."/>
            <person name="Kim E."/>
            <person name="Koreny L."/>
            <person name="Kroth P.G."/>
            <person name="Liu Y."/>
            <person name="Malik S.-B."/>
            <person name="Maier U.G."/>
            <person name="McRose D."/>
            <person name="Mock T."/>
            <person name="Neilson J.A."/>
            <person name="Onodera N.T."/>
            <person name="Poole A.M."/>
            <person name="Pritham E.J."/>
            <person name="Richards T.A."/>
            <person name="Rocap G."/>
            <person name="Roy S.W."/>
            <person name="Sarai C."/>
            <person name="Schaack S."/>
            <person name="Shirato S."/>
            <person name="Slamovits C.H."/>
            <person name="Spencer D.F."/>
            <person name="Suzuki S."/>
            <person name="Worden A.Z."/>
            <person name="Zauner S."/>
            <person name="Barry K."/>
            <person name="Bell C."/>
            <person name="Bharti A.K."/>
            <person name="Crow J.A."/>
            <person name="Grimwood J."/>
            <person name="Kramer R."/>
            <person name="Lindquist E."/>
            <person name="Lucas S."/>
            <person name="Salamov A."/>
            <person name="McFadden G.I."/>
            <person name="Lane C.E."/>
            <person name="Keeling P.J."/>
            <person name="Gray M.W."/>
            <person name="Grigoriev I.V."/>
            <person name="Archibald J.M."/>
        </authorList>
    </citation>
    <scope>NUCLEOTIDE SEQUENCE</scope>
    <source>
        <strain evidence="5">CCMP2712</strain>
    </source>
</reference>
<dbReference type="EnsemblProtists" id="EKX51240">
    <property type="protein sequence ID" value="EKX51240"/>
    <property type="gene ID" value="GUITHDRAFT_151019"/>
</dbReference>
<dbReference type="RefSeq" id="XP_005837436.1">
    <property type="nucleotide sequence ID" value="XM_005837379.1"/>
</dbReference>